<evidence type="ECO:0000313" key="4">
    <source>
        <dbReference type="Proteomes" id="UP001206890"/>
    </source>
</evidence>
<feature type="chain" id="PRO_5043722734" evidence="2">
    <location>
        <begin position="40"/>
        <end position="499"/>
    </location>
</feature>
<dbReference type="Pfam" id="PF00756">
    <property type="entry name" value="Esterase"/>
    <property type="match status" value="1"/>
</dbReference>
<dbReference type="InterPro" id="IPR029058">
    <property type="entry name" value="AB_hydrolase_fold"/>
</dbReference>
<feature type="signal peptide" evidence="2">
    <location>
        <begin position="1"/>
        <end position="39"/>
    </location>
</feature>
<dbReference type="InterPro" id="IPR050583">
    <property type="entry name" value="Mycobacterial_A85_antigen"/>
</dbReference>
<keyword evidence="3" id="KW-0378">Hydrolase</keyword>
<dbReference type="PANTHER" id="PTHR48098:SF1">
    <property type="entry name" value="DIACYLGLYCEROL ACYLTRANSFERASE_MYCOLYLTRANSFERASE AG85A"/>
    <property type="match status" value="1"/>
</dbReference>
<dbReference type="GO" id="GO:0016747">
    <property type="term" value="F:acyltransferase activity, transferring groups other than amino-acyl groups"/>
    <property type="evidence" value="ECO:0007669"/>
    <property type="project" value="TreeGrafter"/>
</dbReference>
<reference evidence="3" key="1">
    <citation type="submission" date="2022-04" db="EMBL/GenBank/DDBJ databases">
        <title>Human microbiome associated bacterial genomes.</title>
        <authorList>
            <person name="Sandstrom S."/>
            <person name="Salamzade R."/>
            <person name="Kalan L.R."/>
        </authorList>
    </citation>
    <scope>NUCLEOTIDE SEQUENCE</scope>
    <source>
        <strain evidence="3">P3-SID1762</strain>
    </source>
</reference>
<evidence type="ECO:0000313" key="3">
    <source>
        <dbReference type="EMBL" id="MCT2117110.1"/>
    </source>
</evidence>
<name>A0AAW5Q4L0_9ACTN</name>
<sequence>MDNHQRKEVRAGAARGLRALAASAAAVALIAGGAVPAAAQSPDAGSIGPGSVDPASLAPSVVPGSLFGVPSLSIAASTHLGAPIPLTGVLGSLADAGSGDFARPGSSLPPGQPIAVRDKSITRSEVRSIDPLFPASPHEVDGRAEVWTVTSATMQRVVRVEVYRAPAGVDAPNVYFLDGVGSESPSGWSGGMGWGDPAVRDLDVNVIAPTGAPSSMWSDWRTDDPVLGPNSWETFLTEELPPLLEQGLEGTADGLAHNGDWGVLGVSMGAASALHLANSTPEMFSGAGGVSGAYSTLDELGYQYARLTVAARHGEVTNMWGPRGSQAWEDHDTVADPSGLAGQSVFLSAATGLVGSTELGYFGSNEVVLLDGHILEKGSYESTRALEGALRGVPDVDLQVVYMDAGIHNWPAFVPQMLPGLRHILSGLAPAVPNSRATTGGVADRENGPLGSLGSTSSTSSTGSAGSTGSSGATGSAGSSGSSGSLRSVGAGSAGSGGS</sequence>
<evidence type="ECO:0000256" key="2">
    <source>
        <dbReference type="SAM" id="SignalP"/>
    </source>
</evidence>
<dbReference type="InterPro" id="IPR000801">
    <property type="entry name" value="Esterase-like"/>
</dbReference>
<organism evidence="3 4">
    <name type="scientific">Dietzia cinnamea</name>
    <dbReference type="NCBI Taxonomy" id="321318"/>
    <lineage>
        <taxon>Bacteria</taxon>
        <taxon>Bacillati</taxon>
        <taxon>Actinomycetota</taxon>
        <taxon>Actinomycetes</taxon>
        <taxon>Mycobacteriales</taxon>
        <taxon>Dietziaceae</taxon>
        <taxon>Dietzia</taxon>
    </lineage>
</organism>
<dbReference type="Gene3D" id="3.40.50.1820">
    <property type="entry name" value="alpha/beta hydrolase"/>
    <property type="match status" value="1"/>
</dbReference>
<dbReference type="GO" id="GO:0016787">
    <property type="term" value="F:hydrolase activity"/>
    <property type="evidence" value="ECO:0007669"/>
    <property type="project" value="UniProtKB-KW"/>
</dbReference>
<dbReference type="SUPFAM" id="SSF53474">
    <property type="entry name" value="alpha/beta-Hydrolases"/>
    <property type="match status" value="1"/>
</dbReference>
<gene>
    <name evidence="3" type="ORF">M3D93_04970</name>
</gene>
<dbReference type="Proteomes" id="UP001206890">
    <property type="component" value="Unassembled WGS sequence"/>
</dbReference>
<dbReference type="PANTHER" id="PTHR48098">
    <property type="entry name" value="ENTEROCHELIN ESTERASE-RELATED"/>
    <property type="match status" value="1"/>
</dbReference>
<feature type="region of interest" description="Disordered" evidence="1">
    <location>
        <begin position="435"/>
        <end position="499"/>
    </location>
</feature>
<accession>A0AAW5Q4L0</accession>
<dbReference type="RefSeq" id="WP_259894795.1">
    <property type="nucleotide sequence ID" value="NZ_JALXRP010000010.1"/>
</dbReference>
<feature type="compositionally biased region" description="Low complexity" evidence="1">
    <location>
        <begin position="450"/>
        <end position="491"/>
    </location>
</feature>
<protein>
    <submittedName>
        <fullName evidence="3">Alpha/beta hydrolase-fold protein</fullName>
    </submittedName>
</protein>
<dbReference type="AlphaFoldDB" id="A0AAW5Q4L0"/>
<keyword evidence="2" id="KW-0732">Signal</keyword>
<comment type="caution">
    <text evidence="3">The sequence shown here is derived from an EMBL/GenBank/DDBJ whole genome shotgun (WGS) entry which is preliminary data.</text>
</comment>
<evidence type="ECO:0000256" key="1">
    <source>
        <dbReference type="SAM" id="MobiDB-lite"/>
    </source>
</evidence>
<dbReference type="EMBL" id="JALXTC010000015">
    <property type="protein sequence ID" value="MCT2117110.1"/>
    <property type="molecule type" value="Genomic_DNA"/>
</dbReference>
<proteinExistence type="predicted"/>